<evidence type="ECO:0000313" key="3">
    <source>
        <dbReference type="EMBL" id="KAL1872039.1"/>
    </source>
</evidence>
<keyword evidence="4" id="KW-1185">Reference proteome</keyword>
<dbReference type="EMBL" id="JAWRVE010000030">
    <property type="protein sequence ID" value="KAL1872039.1"/>
    <property type="molecule type" value="Genomic_DNA"/>
</dbReference>
<dbReference type="InterPro" id="IPR049192">
    <property type="entry name" value="DUF4246_C"/>
</dbReference>
<dbReference type="Pfam" id="PF14033">
    <property type="entry name" value="DUF4246"/>
    <property type="match status" value="1"/>
</dbReference>
<feature type="domain" description="DUF4246" evidence="2">
    <location>
        <begin position="1"/>
        <end position="26"/>
    </location>
</feature>
<dbReference type="Pfam" id="PF21666">
    <property type="entry name" value="DUF4246_N"/>
    <property type="match status" value="1"/>
</dbReference>
<dbReference type="PANTHER" id="PTHR33119:SF1">
    <property type="entry name" value="FE2OG DIOXYGENASE DOMAIN-CONTAINING PROTEIN"/>
    <property type="match status" value="1"/>
</dbReference>
<evidence type="ECO:0000259" key="1">
    <source>
        <dbReference type="Pfam" id="PF14033"/>
    </source>
</evidence>
<comment type="caution">
    <text evidence="3">The sequence shown here is derived from an EMBL/GenBank/DDBJ whole genome shotgun (WGS) entry which is preliminary data.</text>
</comment>
<feature type="domain" description="DUF4246" evidence="1">
    <location>
        <begin position="72"/>
        <end position="539"/>
    </location>
</feature>
<name>A0ABR3X8N5_9PEZI</name>
<evidence type="ECO:0000313" key="4">
    <source>
        <dbReference type="Proteomes" id="UP001583177"/>
    </source>
</evidence>
<reference evidence="3 4" key="1">
    <citation type="journal article" date="2024" name="IMA Fungus">
        <title>IMA Genome - F19 : A genome assembly and annotation guide to empower mycologists, including annotated draft genome sequences of Ceratocystis pirilliformis, Diaporthe australafricana, Fusarium ophioides, Paecilomyces lecythidis, and Sporothrix stenoceras.</title>
        <authorList>
            <person name="Aylward J."/>
            <person name="Wilson A.M."/>
            <person name="Visagie C.M."/>
            <person name="Spraker J."/>
            <person name="Barnes I."/>
            <person name="Buitendag C."/>
            <person name="Ceriani C."/>
            <person name="Del Mar Angel L."/>
            <person name="du Plessis D."/>
            <person name="Fuchs T."/>
            <person name="Gasser K."/>
            <person name="Kramer D."/>
            <person name="Li W."/>
            <person name="Munsamy K."/>
            <person name="Piso A."/>
            <person name="Price J.L."/>
            <person name="Sonnekus B."/>
            <person name="Thomas C."/>
            <person name="van der Nest A."/>
            <person name="van Dijk A."/>
            <person name="van Heerden A."/>
            <person name="van Vuuren N."/>
            <person name="Yilmaz N."/>
            <person name="Duong T.A."/>
            <person name="van der Merwe N.A."/>
            <person name="Wingfield M.J."/>
            <person name="Wingfield B.D."/>
        </authorList>
    </citation>
    <scope>NUCLEOTIDE SEQUENCE [LARGE SCALE GENOMIC DNA]</scope>
    <source>
        <strain evidence="3 4">CMW 18300</strain>
    </source>
</reference>
<evidence type="ECO:0000259" key="2">
    <source>
        <dbReference type="Pfam" id="PF21666"/>
    </source>
</evidence>
<dbReference type="PANTHER" id="PTHR33119">
    <property type="entry name" value="IFI3P"/>
    <property type="match status" value="1"/>
</dbReference>
<organism evidence="3 4">
    <name type="scientific">Diaporthe australafricana</name>
    <dbReference type="NCBI Taxonomy" id="127596"/>
    <lineage>
        <taxon>Eukaryota</taxon>
        <taxon>Fungi</taxon>
        <taxon>Dikarya</taxon>
        <taxon>Ascomycota</taxon>
        <taxon>Pezizomycotina</taxon>
        <taxon>Sordariomycetes</taxon>
        <taxon>Sordariomycetidae</taxon>
        <taxon>Diaporthales</taxon>
        <taxon>Diaporthaceae</taxon>
        <taxon>Diaporthe</taxon>
    </lineage>
</organism>
<dbReference type="InterPro" id="IPR049207">
    <property type="entry name" value="DUF4246_N"/>
</dbReference>
<dbReference type="InterPro" id="IPR025340">
    <property type="entry name" value="DUF4246"/>
</dbReference>
<sequence>MNSISDKKDWHRKVYNDTIIENWREEAMEIPDQILMATAATPSSAWYGASIADEDSDPVDRPPMVKGIMSRTAFEYCIQELQSKALYFEQTGLIPTLDASATIIKSDVLVDSELQEALKQAFKTLKDDQADQPDWHPRSNDMVQDLVHPSMYPLIYGQSRVLDDEVVGLAGAISQWAGKGEIIPKESTPAPKEHGLFGPRSEFPDFYWSTTYQWLPANVAFRADGGVKFTSYINNLHPNKYPEIYSTVEDLIKKALPAWEHCLIETKAHRKCGPGRIGSRFPVPHNADETNMSNWIPSNWEETANVEIDLSHMSTFRSVEDEKEEKWRLLRTPVLREPDSFVEVNYDPSKTPNTLDVGLPGQPKNPAPMRVLSDKFKASGLQIIVKMASIELTPEKPEFPEGGWHVEGLLNERICATALYYLDSENVTDSSLSFRMQTWSEQSEFQEHVSQDDYHWLECCYGTKLSSGSCLQNYGSVETREGRLLAFPNVFQHRVSSFNLADPTRPGHRRFIALWLVDPHRRILSTANVPPQQRDWWAESVFGKPEDNRTSATSHLPAEMVQLLREKGVAVPEIGSMASLPPELLDIVRAGFDLPTLSSEEAKEHRLRLMEERTVGHEEALSYRQQSTYSFCEH</sequence>
<accession>A0ABR3X8N5</accession>
<protein>
    <submittedName>
        <fullName evidence="3">Uncharacterized protein</fullName>
    </submittedName>
</protein>
<gene>
    <name evidence="3" type="ORF">Daus18300_004408</name>
</gene>
<dbReference type="Proteomes" id="UP001583177">
    <property type="component" value="Unassembled WGS sequence"/>
</dbReference>
<proteinExistence type="predicted"/>